<feature type="transmembrane region" description="Helical" evidence="1">
    <location>
        <begin position="51"/>
        <end position="74"/>
    </location>
</feature>
<gene>
    <name evidence="2" type="ORF">BXZ70DRAFT_1010791</name>
</gene>
<comment type="caution">
    <text evidence="2">The sequence shown here is derived from an EMBL/GenBank/DDBJ whole genome shotgun (WGS) entry which is preliminary data.</text>
</comment>
<dbReference type="EMBL" id="JAEVFJ010000032">
    <property type="protein sequence ID" value="KAH8092474.1"/>
    <property type="molecule type" value="Genomic_DNA"/>
</dbReference>
<feature type="transmembrane region" description="Helical" evidence="1">
    <location>
        <begin position="175"/>
        <end position="194"/>
    </location>
</feature>
<dbReference type="AlphaFoldDB" id="A0A8K0XM01"/>
<feature type="transmembrane region" description="Helical" evidence="1">
    <location>
        <begin position="12"/>
        <end position="39"/>
    </location>
</feature>
<name>A0A8K0XM01_9AGAR</name>
<protein>
    <submittedName>
        <fullName evidence="2">Uncharacterized protein</fullName>
    </submittedName>
</protein>
<keyword evidence="3" id="KW-1185">Reference proteome</keyword>
<sequence>MAGNLPLDVAHILALFLGAIFYGLHVVAFGTCIMVLLFSDRVPFGERRHRALNPFLIVSVTLFLIATFDIALALQHNLDAFVWYKGPGGPKGEFLDISYWGNVLKTMTYSIQALIADSVLIYRCYVVCDRQWMVVVPLSAIALGCLTCSVISWVIEFSIHTNALLNAPRVAPFIRTQFCLTLILNVIATSLIVFKIYRIQRNSADFLMTSMPTSTDRVRGSLSRAMRIIIESGAIYTSATLVVFIIYLSGNNAQYAVANCVVQIIGIVFDLMIVRLYRDRSPAQTHDIATGHTVVLTSGPMRFAANPMKSEITPLQSRFSHDESIIGGISGVARSVASRNEESAAILP</sequence>
<keyword evidence="1" id="KW-0812">Transmembrane</keyword>
<dbReference type="Proteomes" id="UP000813824">
    <property type="component" value="Unassembled WGS sequence"/>
</dbReference>
<keyword evidence="1" id="KW-0472">Membrane</keyword>
<evidence type="ECO:0000313" key="2">
    <source>
        <dbReference type="EMBL" id="KAH8092474.1"/>
    </source>
</evidence>
<feature type="transmembrane region" description="Helical" evidence="1">
    <location>
        <begin position="255"/>
        <end position="274"/>
    </location>
</feature>
<keyword evidence="1" id="KW-1133">Transmembrane helix</keyword>
<accession>A0A8K0XM01</accession>
<feature type="transmembrane region" description="Helical" evidence="1">
    <location>
        <begin position="228"/>
        <end position="249"/>
    </location>
</feature>
<organism evidence="2 3">
    <name type="scientific">Cristinia sonorae</name>
    <dbReference type="NCBI Taxonomy" id="1940300"/>
    <lineage>
        <taxon>Eukaryota</taxon>
        <taxon>Fungi</taxon>
        <taxon>Dikarya</taxon>
        <taxon>Basidiomycota</taxon>
        <taxon>Agaricomycotina</taxon>
        <taxon>Agaricomycetes</taxon>
        <taxon>Agaricomycetidae</taxon>
        <taxon>Agaricales</taxon>
        <taxon>Pleurotineae</taxon>
        <taxon>Stephanosporaceae</taxon>
        <taxon>Cristinia</taxon>
    </lineage>
</organism>
<feature type="transmembrane region" description="Helical" evidence="1">
    <location>
        <begin position="107"/>
        <end position="125"/>
    </location>
</feature>
<feature type="transmembrane region" description="Helical" evidence="1">
    <location>
        <begin position="132"/>
        <end position="155"/>
    </location>
</feature>
<reference evidence="2" key="1">
    <citation type="journal article" date="2021" name="New Phytol.">
        <title>Evolutionary innovations through gain and loss of genes in the ectomycorrhizal Boletales.</title>
        <authorList>
            <person name="Wu G."/>
            <person name="Miyauchi S."/>
            <person name="Morin E."/>
            <person name="Kuo A."/>
            <person name="Drula E."/>
            <person name="Varga T."/>
            <person name="Kohler A."/>
            <person name="Feng B."/>
            <person name="Cao Y."/>
            <person name="Lipzen A."/>
            <person name="Daum C."/>
            <person name="Hundley H."/>
            <person name="Pangilinan J."/>
            <person name="Johnson J."/>
            <person name="Barry K."/>
            <person name="LaButti K."/>
            <person name="Ng V."/>
            <person name="Ahrendt S."/>
            <person name="Min B."/>
            <person name="Choi I.G."/>
            <person name="Park H."/>
            <person name="Plett J.M."/>
            <person name="Magnuson J."/>
            <person name="Spatafora J.W."/>
            <person name="Nagy L.G."/>
            <person name="Henrissat B."/>
            <person name="Grigoriev I.V."/>
            <person name="Yang Z.L."/>
            <person name="Xu J."/>
            <person name="Martin F.M."/>
        </authorList>
    </citation>
    <scope>NUCLEOTIDE SEQUENCE</scope>
    <source>
        <strain evidence="2">KKN 215</strain>
    </source>
</reference>
<proteinExistence type="predicted"/>
<dbReference type="OrthoDB" id="3357408at2759"/>
<evidence type="ECO:0000313" key="3">
    <source>
        <dbReference type="Proteomes" id="UP000813824"/>
    </source>
</evidence>
<evidence type="ECO:0000256" key="1">
    <source>
        <dbReference type="SAM" id="Phobius"/>
    </source>
</evidence>